<accession>A0AAE3KQ36</accession>
<name>A0AAE3KQ36_9CYAN</name>
<keyword evidence="3" id="KW-1185">Reference proteome</keyword>
<evidence type="ECO:0000313" key="3">
    <source>
        <dbReference type="Proteomes" id="UP001204953"/>
    </source>
</evidence>
<evidence type="ECO:0000313" key="2">
    <source>
        <dbReference type="EMBL" id="MCP2732029.1"/>
    </source>
</evidence>
<proteinExistence type="predicted"/>
<evidence type="ECO:0000259" key="1">
    <source>
        <dbReference type="Pfam" id="PF12323"/>
    </source>
</evidence>
<organism evidence="2 3">
    <name type="scientific">Limnofasciculus baicalensis BBK-W-15</name>
    <dbReference type="NCBI Taxonomy" id="2699891"/>
    <lineage>
        <taxon>Bacteria</taxon>
        <taxon>Bacillati</taxon>
        <taxon>Cyanobacteriota</taxon>
        <taxon>Cyanophyceae</taxon>
        <taxon>Coleofasciculales</taxon>
        <taxon>Coleofasciculaceae</taxon>
        <taxon>Limnofasciculus</taxon>
        <taxon>Limnofasciculus baicalensis</taxon>
    </lineage>
</organism>
<feature type="non-terminal residue" evidence="2">
    <location>
        <position position="35"/>
    </location>
</feature>
<dbReference type="AlphaFoldDB" id="A0AAE3KQ36"/>
<dbReference type="Proteomes" id="UP001204953">
    <property type="component" value="Unassembled WGS sequence"/>
</dbReference>
<dbReference type="Pfam" id="PF12323">
    <property type="entry name" value="HTH_OrfB_IS605"/>
    <property type="match status" value="1"/>
</dbReference>
<gene>
    <name evidence="2" type="ORF">NJ959_26715</name>
</gene>
<dbReference type="RefSeq" id="WP_254014758.1">
    <property type="nucleotide sequence ID" value="NZ_JAMZMM010000460.1"/>
</dbReference>
<feature type="domain" description="Transposase putative helix-turn-helix" evidence="1">
    <location>
        <begin position="1"/>
        <end position="34"/>
    </location>
</feature>
<comment type="caution">
    <text evidence="2">The sequence shown here is derived from an EMBL/GenBank/DDBJ whole genome shotgun (WGS) entry which is preliminary data.</text>
</comment>
<reference evidence="2" key="1">
    <citation type="submission" date="2022-06" db="EMBL/GenBank/DDBJ databases">
        <title>New cyanobacteria of genus Symplocastrum in benthos of Lake Baikal.</title>
        <authorList>
            <person name="Sorokovikova E."/>
            <person name="Tikhonova I."/>
            <person name="Krasnopeev A."/>
            <person name="Evseev P."/>
            <person name="Gladkikh A."/>
            <person name="Belykh O."/>
        </authorList>
    </citation>
    <scope>NUCLEOTIDE SEQUENCE</scope>
    <source>
        <strain evidence="2">BBK-W-15</strain>
    </source>
</reference>
<dbReference type="InterPro" id="IPR021027">
    <property type="entry name" value="Transposase_put_HTH"/>
</dbReference>
<sequence>MRTAYQYKLRPTKHQVAELDRWLSMLCAQYNYLLG</sequence>
<dbReference type="EMBL" id="JAMZMM010000460">
    <property type="protein sequence ID" value="MCP2732029.1"/>
    <property type="molecule type" value="Genomic_DNA"/>
</dbReference>
<protein>
    <submittedName>
        <fullName evidence="2">Helix-turn-helix domain-containing protein</fullName>
    </submittedName>
</protein>